<reference evidence="2 3" key="1">
    <citation type="submission" date="2018-02" db="EMBL/GenBank/DDBJ databases">
        <title>Draft genome sequence of Streptococcus oricebi CCUG 70868T type strain.</title>
        <authorList>
            <person name="Mendez V."/>
            <person name="Salva-Serra F."/>
            <person name="Jaen-Luchoro D."/>
            <person name="Gonzales-Siles L."/>
            <person name="Karlsson R."/>
            <person name="Engstrom-Jakobsson H."/>
            <person name="Busquets A."/>
            <person name="Gomila M."/>
            <person name="Pineiro-Iglesias B."/>
            <person name="Bennasar-Figueras A."/>
            <person name="Seeger M."/>
            <person name="Moore E."/>
        </authorList>
    </citation>
    <scope>NUCLEOTIDE SEQUENCE [LARGE SCALE GENOMIC DNA]</scope>
    <source>
        <strain evidence="2 3">CCUG 70868</strain>
    </source>
</reference>
<keyword evidence="3" id="KW-1185">Reference proteome</keyword>
<comment type="caution">
    <text evidence="2">The sequence shown here is derived from an EMBL/GenBank/DDBJ whole genome shotgun (WGS) entry which is preliminary data.</text>
</comment>
<dbReference type="InterPro" id="IPR010982">
    <property type="entry name" value="Lambda_DNA-bd_dom_sf"/>
</dbReference>
<dbReference type="NCBIfam" id="TIGR01716">
    <property type="entry name" value="RGG_Cterm"/>
    <property type="match status" value="1"/>
</dbReference>
<dbReference type="Gene3D" id="1.10.260.40">
    <property type="entry name" value="lambda repressor-like DNA-binding domains"/>
    <property type="match status" value="1"/>
</dbReference>
<proteinExistence type="predicted"/>
<protein>
    <submittedName>
        <fullName evidence="2">MutR family transcriptional regulator</fullName>
    </submittedName>
</protein>
<dbReference type="PANTHER" id="PTHR37038:SF12">
    <property type="entry name" value="TRANSCRIPTIONAL REGULATOR"/>
    <property type="match status" value="1"/>
</dbReference>
<dbReference type="CDD" id="cd00093">
    <property type="entry name" value="HTH_XRE"/>
    <property type="match status" value="1"/>
</dbReference>
<sequence>MGNLMELGELYKDLRLARKVKLKDVANEHISISQLSKFENGQSMLSADKLFAAISGIQMSFAEFGHAFNNYEQRDFFKLSQKTGLLRSQQDIAGLKRLLEDYCQEKDRPLLYDQLNQLVIKESIYSLDKDFSIPQEEVDQLTTYLYDIEEWTEYELYLFANTLSLLSDRDLIFLGKTFVERDKLYHALPSHQNTAKMTFLNLIMALIERGLFEQVDYFTKILEASLTFQDMFVASSLNFLKLLVDYVQDANEEKLRTLQDYIQKVEEIGNPILAQHLRLSLEQFINQEVEEK</sequence>
<name>A0ABS5B152_9STRE</name>
<organism evidence="2 3">
    <name type="scientific">Streptococcus oricebi</name>
    <dbReference type="NCBI Taxonomy" id="1547447"/>
    <lineage>
        <taxon>Bacteria</taxon>
        <taxon>Bacillati</taxon>
        <taxon>Bacillota</taxon>
        <taxon>Bacilli</taxon>
        <taxon>Lactobacillales</taxon>
        <taxon>Streptococcaceae</taxon>
        <taxon>Streptococcus</taxon>
    </lineage>
</organism>
<gene>
    <name evidence="2" type="ORF">C4K46_00430</name>
</gene>
<dbReference type="RefSeq" id="WP_209626277.1">
    <property type="nucleotide sequence ID" value="NZ_PRDG01000001.1"/>
</dbReference>
<feature type="domain" description="HTH cro/C1-type" evidence="1">
    <location>
        <begin position="12"/>
        <end position="64"/>
    </location>
</feature>
<evidence type="ECO:0000313" key="3">
    <source>
        <dbReference type="Proteomes" id="UP001519296"/>
    </source>
</evidence>
<dbReference type="Gene3D" id="1.25.40.400">
    <property type="match status" value="1"/>
</dbReference>
<evidence type="ECO:0000313" key="2">
    <source>
        <dbReference type="EMBL" id="MBP2622401.1"/>
    </source>
</evidence>
<dbReference type="InterPro" id="IPR010057">
    <property type="entry name" value="Transcription_activator_Rgg_C"/>
</dbReference>
<dbReference type="InterPro" id="IPR001387">
    <property type="entry name" value="Cro/C1-type_HTH"/>
</dbReference>
<dbReference type="SUPFAM" id="SSF47413">
    <property type="entry name" value="lambda repressor-like DNA-binding domains"/>
    <property type="match status" value="1"/>
</dbReference>
<dbReference type="InterPro" id="IPR053163">
    <property type="entry name" value="HTH-type_regulator_Rgg"/>
</dbReference>
<accession>A0ABS5B152</accession>
<dbReference type="PANTHER" id="PTHR37038">
    <property type="entry name" value="TRANSCRIPTIONAL REGULATOR-RELATED"/>
    <property type="match status" value="1"/>
</dbReference>
<dbReference type="Proteomes" id="UP001519296">
    <property type="component" value="Unassembled WGS sequence"/>
</dbReference>
<dbReference type="EMBL" id="PRDG01000001">
    <property type="protein sequence ID" value="MBP2622401.1"/>
    <property type="molecule type" value="Genomic_DNA"/>
</dbReference>
<dbReference type="Pfam" id="PF21259">
    <property type="entry name" value="Rgg_C"/>
    <property type="match status" value="1"/>
</dbReference>
<dbReference type="PROSITE" id="PS50943">
    <property type="entry name" value="HTH_CROC1"/>
    <property type="match status" value="1"/>
</dbReference>
<evidence type="ECO:0000259" key="1">
    <source>
        <dbReference type="PROSITE" id="PS50943"/>
    </source>
</evidence>